<proteinExistence type="predicted"/>
<keyword evidence="1" id="KW-0812">Transmembrane</keyword>
<dbReference type="FunCoup" id="A0A1V9XJG1">
    <property type="interactions" value="4"/>
</dbReference>
<dbReference type="FunFam" id="3.40.720.10:FF:000017">
    <property type="entry name" value="Predicted protein"/>
    <property type="match status" value="1"/>
</dbReference>
<evidence type="ECO:0000256" key="1">
    <source>
        <dbReference type="SAM" id="Phobius"/>
    </source>
</evidence>
<dbReference type="InterPro" id="IPR004245">
    <property type="entry name" value="DUF229"/>
</dbReference>
<evidence type="ECO:0008006" key="4">
    <source>
        <dbReference type="Google" id="ProtNLM"/>
    </source>
</evidence>
<dbReference type="PANTHER" id="PTHR10974">
    <property type="entry name" value="FI08016P-RELATED"/>
    <property type="match status" value="1"/>
</dbReference>
<comment type="caution">
    <text evidence="2">The sequence shown here is derived from an EMBL/GenBank/DDBJ whole genome shotgun (WGS) entry which is preliminary data.</text>
</comment>
<dbReference type="InParanoid" id="A0A1V9XJG1"/>
<feature type="transmembrane region" description="Helical" evidence="1">
    <location>
        <begin position="20"/>
        <end position="38"/>
    </location>
</feature>
<evidence type="ECO:0000313" key="2">
    <source>
        <dbReference type="EMBL" id="OQR73665.1"/>
    </source>
</evidence>
<reference evidence="2 3" key="1">
    <citation type="journal article" date="2017" name="Gigascience">
        <title>Draft genome of the honey bee ectoparasitic mite, Tropilaelaps mercedesae, is shaped by the parasitic life history.</title>
        <authorList>
            <person name="Dong X."/>
            <person name="Armstrong S.D."/>
            <person name="Xia D."/>
            <person name="Makepeace B.L."/>
            <person name="Darby A.C."/>
            <person name="Kadowaki T."/>
        </authorList>
    </citation>
    <scope>NUCLEOTIDE SEQUENCE [LARGE SCALE GENOMIC DNA]</scope>
    <source>
        <strain evidence="2">Wuxi-XJTLU</strain>
    </source>
</reference>
<dbReference type="Proteomes" id="UP000192247">
    <property type="component" value="Unassembled WGS sequence"/>
</dbReference>
<dbReference type="AlphaFoldDB" id="A0A1V9XJG1"/>
<dbReference type="Gene3D" id="3.40.720.10">
    <property type="entry name" value="Alkaline Phosphatase, subunit A"/>
    <property type="match status" value="1"/>
</dbReference>
<dbReference type="OrthoDB" id="6412187at2759"/>
<dbReference type="EMBL" id="MNPL01009536">
    <property type="protein sequence ID" value="OQR73665.1"/>
    <property type="molecule type" value="Genomic_DNA"/>
</dbReference>
<organism evidence="2 3">
    <name type="scientific">Tropilaelaps mercedesae</name>
    <dbReference type="NCBI Taxonomy" id="418985"/>
    <lineage>
        <taxon>Eukaryota</taxon>
        <taxon>Metazoa</taxon>
        <taxon>Ecdysozoa</taxon>
        <taxon>Arthropoda</taxon>
        <taxon>Chelicerata</taxon>
        <taxon>Arachnida</taxon>
        <taxon>Acari</taxon>
        <taxon>Parasitiformes</taxon>
        <taxon>Mesostigmata</taxon>
        <taxon>Gamasina</taxon>
        <taxon>Dermanyssoidea</taxon>
        <taxon>Laelapidae</taxon>
        <taxon>Tropilaelaps</taxon>
    </lineage>
</organism>
<dbReference type="STRING" id="418985.A0A1V9XJG1"/>
<keyword evidence="1" id="KW-0472">Membrane</keyword>
<keyword evidence="1" id="KW-1133">Transmembrane helix</keyword>
<gene>
    <name evidence="2" type="ORF">BIW11_09594</name>
</gene>
<dbReference type="SUPFAM" id="SSF53649">
    <property type="entry name" value="Alkaline phosphatase-like"/>
    <property type="match status" value="1"/>
</dbReference>
<dbReference type="CDD" id="cd16021">
    <property type="entry name" value="ALP_like"/>
    <property type="match status" value="1"/>
</dbReference>
<dbReference type="InterPro" id="IPR017850">
    <property type="entry name" value="Alkaline_phosphatase_core_sf"/>
</dbReference>
<sequence length="668" mass="76900">MLVLPNLLRLHGRCVGGRTFRAILLVLFASVALAIFAYNRSLQNAHGRFHRPTQPQAISNRIDTPSCRIPEFSPFDFTIVNLYERRTDPVCPGRPSFLKWDSYNVLRLDNRILAEKYSGLKPEDVKCSYQEVFRNKSFSEPDKKVFIGKPEDLIFGEELTTEFMLVECRYQSKILLQEYVMVPILKDEVEHRVHVIESKLDPSLSELYKTNVLVLGVDSVSYLNAYRHLRQSLAYIRTQLDPVELKGYVKVGDNSFPNQNPLIDGLTEEEAMELKDSGFFDRLTKRIIWNEFASLGYRSLFLEESAHFGLFHYHLKGFHNAPADYYVRPMVMSVERSSLTQALGDDVFCHGGRTTSEMYLNYVERFAAMMTAKEASFFAYVWLSDIPHNEMNSVGALDAILTRHLKTLDRDGIFNNTVLVFLSDHGIRFDKIRSTTVGKYEDRMPFAFVAMPVRFCTRHYVECGNLRINSARLTTHFDMHATFRHLYALERARFHGKVKGQVSNFVRTSRGQSLFVEVSPNRTCQAASIDPMWCTCAVDDNQQTHAEDLSVTGTLARRLGLALEARLNNIVDLDLCYRLTLDRVVEVQRVQGPDSHRYYWVTASFSPGNSIFEATVVWLKNNTVKTLKSISRCNMYWGTTWCMADHWMEKFCHCKSWYTSLLLLFLGG</sequence>
<keyword evidence="3" id="KW-1185">Reference proteome</keyword>
<dbReference type="GO" id="GO:0005615">
    <property type="term" value="C:extracellular space"/>
    <property type="evidence" value="ECO:0007669"/>
    <property type="project" value="TreeGrafter"/>
</dbReference>
<dbReference type="Pfam" id="PF02995">
    <property type="entry name" value="DUF229"/>
    <property type="match status" value="1"/>
</dbReference>
<dbReference type="PANTHER" id="PTHR10974:SF1">
    <property type="entry name" value="FI08016P-RELATED"/>
    <property type="match status" value="1"/>
</dbReference>
<accession>A0A1V9XJG1</accession>
<protein>
    <recommendedName>
        <fullName evidence="4">DUF229 domain containing protein</fullName>
    </recommendedName>
</protein>
<name>A0A1V9XJG1_9ACAR</name>
<evidence type="ECO:0000313" key="3">
    <source>
        <dbReference type="Proteomes" id="UP000192247"/>
    </source>
</evidence>